<feature type="transmembrane region" description="Helical" evidence="9">
    <location>
        <begin position="645"/>
        <end position="667"/>
    </location>
</feature>
<dbReference type="EMBL" id="CP053069">
    <property type="protein sequence ID" value="QJR12418.1"/>
    <property type="molecule type" value="Genomic_DNA"/>
</dbReference>
<keyword evidence="3 7" id="KW-0997">Cell inner membrane</keyword>
<evidence type="ECO:0000256" key="1">
    <source>
        <dbReference type="ARBA" id="ARBA00004429"/>
    </source>
</evidence>
<dbReference type="PANTHER" id="PTHR33362:SF7">
    <property type="entry name" value="SLL1103 PROTEIN"/>
    <property type="match status" value="1"/>
</dbReference>
<dbReference type="Pfam" id="PF06808">
    <property type="entry name" value="DctM"/>
    <property type="match status" value="2"/>
</dbReference>
<feature type="transmembrane region" description="Helical" evidence="9">
    <location>
        <begin position="148"/>
        <end position="171"/>
    </location>
</feature>
<keyword evidence="6 9" id="KW-0472">Membrane</keyword>
<evidence type="ECO:0000259" key="10">
    <source>
        <dbReference type="Pfam" id="PF06808"/>
    </source>
</evidence>
<evidence type="ECO:0000313" key="12">
    <source>
        <dbReference type="Proteomes" id="UP000501534"/>
    </source>
</evidence>
<organism evidence="11 12">
    <name type="scientific">Usitatibacter rugosus</name>
    <dbReference type="NCBI Taxonomy" id="2732067"/>
    <lineage>
        <taxon>Bacteria</taxon>
        <taxon>Pseudomonadati</taxon>
        <taxon>Pseudomonadota</taxon>
        <taxon>Betaproteobacteria</taxon>
        <taxon>Nitrosomonadales</taxon>
        <taxon>Usitatibacteraceae</taxon>
        <taxon>Usitatibacter</taxon>
    </lineage>
</organism>
<feature type="transmembrane region" description="Helical" evidence="9">
    <location>
        <begin position="520"/>
        <end position="546"/>
    </location>
</feature>
<feature type="region of interest" description="Disordered" evidence="8">
    <location>
        <begin position="324"/>
        <end position="345"/>
    </location>
</feature>
<accession>A0A6M4GZW3</accession>
<evidence type="ECO:0000256" key="9">
    <source>
        <dbReference type="SAM" id="Phobius"/>
    </source>
</evidence>
<feature type="domain" description="TRAP C4-dicarboxylate transport system permease DctM subunit" evidence="10">
    <location>
        <begin position="11"/>
        <end position="207"/>
    </location>
</feature>
<name>A0A6M4GZW3_9PROT</name>
<feature type="transmembrane region" description="Helical" evidence="9">
    <location>
        <begin position="419"/>
        <end position="448"/>
    </location>
</feature>
<feature type="transmembrane region" description="Helical" evidence="9">
    <location>
        <begin position="12"/>
        <end position="40"/>
    </location>
</feature>
<dbReference type="KEGG" id="uru:DSM104443_03504"/>
<feature type="transmembrane region" description="Helical" evidence="9">
    <location>
        <begin position="183"/>
        <end position="208"/>
    </location>
</feature>
<dbReference type="GO" id="GO:0005886">
    <property type="term" value="C:plasma membrane"/>
    <property type="evidence" value="ECO:0007669"/>
    <property type="project" value="UniProtKB-SubCell"/>
</dbReference>
<reference evidence="11 12" key="1">
    <citation type="submission" date="2020-04" db="EMBL/GenBank/DDBJ databases">
        <title>Usitatibacter rugosus gen. nov., sp. nov. and Usitatibacter palustris sp. nov., novel members of Usitatibacteraceae fam. nov. within the order Nitrosomonadales isolated from soil.</title>
        <authorList>
            <person name="Huber K.J."/>
            <person name="Neumann-Schaal M."/>
            <person name="Geppert A."/>
            <person name="Luckner M."/>
            <person name="Wanner G."/>
            <person name="Overmann J."/>
        </authorList>
    </citation>
    <scope>NUCLEOTIDE SEQUENCE [LARGE SCALE GENOMIC DNA]</scope>
    <source>
        <strain evidence="11 12">0125_3</strain>
    </source>
</reference>
<dbReference type="AlphaFoldDB" id="A0A6M4GZW3"/>
<protein>
    <recommendedName>
        <fullName evidence="10">TRAP C4-dicarboxylate transport system permease DctM subunit domain-containing protein</fullName>
    </recommendedName>
</protein>
<dbReference type="PANTHER" id="PTHR33362">
    <property type="entry name" value="SIALIC ACID TRAP TRANSPORTER PERMEASE PROTEIN SIAT-RELATED"/>
    <property type="match status" value="1"/>
</dbReference>
<evidence type="ECO:0000256" key="2">
    <source>
        <dbReference type="ARBA" id="ARBA00022475"/>
    </source>
</evidence>
<keyword evidence="12" id="KW-1185">Reference proteome</keyword>
<dbReference type="InterPro" id="IPR004681">
    <property type="entry name" value="TRAP_DctM"/>
</dbReference>
<feature type="transmembrane region" description="Helical" evidence="9">
    <location>
        <begin position="484"/>
        <end position="508"/>
    </location>
</feature>
<keyword evidence="2" id="KW-1003">Cell membrane</keyword>
<feature type="transmembrane region" description="Helical" evidence="9">
    <location>
        <begin position="460"/>
        <end position="478"/>
    </location>
</feature>
<gene>
    <name evidence="11" type="ORF">DSM104443_03504</name>
</gene>
<dbReference type="InterPro" id="IPR010656">
    <property type="entry name" value="DctM"/>
</dbReference>
<comment type="subcellular location">
    <subcellularLocation>
        <location evidence="1 7">Cell inner membrane</location>
        <topology evidence="1 7">Multi-pass membrane protein</topology>
    </subcellularLocation>
</comment>
<feature type="transmembrane region" description="Helical" evidence="9">
    <location>
        <begin position="610"/>
        <end position="633"/>
    </location>
</feature>
<feature type="transmembrane region" description="Helical" evidence="9">
    <location>
        <begin position="103"/>
        <end position="136"/>
    </location>
</feature>
<evidence type="ECO:0000256" key="5">
    <source>
        <dbReference type="ARBA" id="ARBA00022989"/>
    </source>
</evidence>
<dbReference type="GO" id="GO:0022857">
    <property type="term" value="F:transmembrane transporter activity"/>
    <property type="evidence" value="ECO:0007669"/>
    <property type="project" value="UniProtKB-UniRule"/>
</dbReference>
<keyword evidence="4 9" id="KW-0812">Transmembrane</keyword>
<feature type="domain" description="TRAP C4-dicarboxylate transport system permease DctM subunit" evidence="10">
    <location>
        <begin position="463"/>
        <end position="670"/>
    </location>
</feature>
<sequence length="682" mass="74152">MSDPALGLTMLGLIVVAIMMGFPTAFTLMGLGMLFGYVAFYDPAHQFLGNKVFDLLVQRTYGVMTNDQLLSIPLFVLMGYIIERAALVDKMFYSVQLAFRRMPASLAVTTLLVCAFWGIASGIVGAVVVLMGVIAMRPMLAAGYDTRLAAGVITAGGTLGILIPPSVMIIVYANVAGQSVVKLYAAAMVPGFFLTFLYLVYIIGWAMINPKIAPKLPADQFRLKVPDWLQKLEKGPSKRIAPRLLLAAVSPGRLRGSLDEHGKQVTYGNVVKHLVAFFVPLLLVLGTFLAVWWYVTIYSAPKTDPDAPAPMAMSATAMLPSKAEAPVSGGVEEPPKDEAPQALGGESTEIEKAAKDEPLEQMGDQVANKVETGKVPEAFYTWFWGLFGLSLLVTFIYYWRMDGEGIEILKMLEESIVPLGVLTFVVLAVILLGITTATESAAVGALGAMYLAGMSRYMKATLWWSLVGAIIGFALASLRNDPATYVVSATLGALFLGTAVPWITDLFTKKKLLQNIKESVFLTAKTTAMVCWLFVGAGIFSAVFALHGGQAIIEHWVLGMNLTPLQFMLLAQAIIFFLGWPLEWTEIIVIFVPIFIPMLAHFNIDPLLFGTMVAVNLQAAFLSPPVAMSAFYLKGVAPAHVTLNQIFAGMMPYMLIVILCLILMYIWPGMTLWLPNFIYGTG</sequence>
<proteinExistence type="predicted"/>
<keyword evidence="7" id="KW-0813">Transport</keyword>
<dbReference type="Proteomes" id="UP000501534">
    <property type="component" value="Chromosome"/>
</dbReference>
<keyword evidence="5 9" id="KW-1133">Transmembrane helix</keyword>
<evidence type="ECO:0000256" key="3">
    <source>
        <dbReference type="ARBA" id="ARBA00022519"/>
    </source>
</evidence>
<evidence type="ECO:0000313" key="11">
    <source>
        <dbReference type="EMBL" id="QJR12418.1"/>
    </source>
</evidence>
<evidence type="ECO:0000256" key="8">
    <source>
        <dbReference type="SAM" id="MobiDB-lite"/>
    </source>
</evidence>
<evidence type="ECO:0000256" key="7">
    <source>
        <dbReference type="RuleBase" id="RU369079"/>
    </source>
</evidence>
<feature type="transmembrane region" description="Helical" evidence="9">
    <location>
        <begin position="379"/>
        <end position="399"/>
    </location>
</feature>
<dbReference type="RefSeq" id="WP_212756772.1">
    <property type="nucleotide sequence ID" value="NZ_CP053069.1"/>
</dbReference>
<comment type="function">
    <text evidence="7">Part of the tripartite ATP-independent periplasmic (TRAP) transport system.</text>
</comment>
<feature type="transmembrane region" description="Helical" evidence="9">
    <location>
        <begin position="274"/>
        <end position="295"/>
    </location>
</feature>
<evidence type="ECO:0000256" key="4">
    <source>
        <dbReference type="ARBA" id="ARBA00022692"/>
    </source>
</evidence>
<feature type="transmembrane region" description="Helical" evidence="9">
    <location>
        <begin position="60"/>
        <end position="82"/>
    </location>
</feature>
<evidence type="ECO:0000256" key="6">
    <source>
        <dbReference type="ARBA" id="ARBA00023136"/>
    </source>
</evidence>